<evidence type="ECO:0000259" key="8">
    <source>
        <dbReference type="PROSITE" id="PS51677"/>
    </source>
</evidence>
<evidence type="ECO:0000313" key="9">
    <source>
        <dbReference type="EMBL" id="MBB4023093.1"/>
    </source>
</evidence>
<feature type="domain" description="NodB homology" evidence="8">
    <location>
        <begin position="103"/>
        <end position="362"/>
    </location>
</feature>
<name>A0A840CE23_9RHOB</name>
<evidence type="ECO:0000256" key="2">
    <source>
        <dbReference type="ARBA" id="ARBA00004613"/>
    </source>
</evidence>
<accession>A0A840CE23</accession>
<dbReference type="PANTHER" id="PTHR34216:SF3">
    <property type="entry name" value="POLY-BETA-1,6-N-ACETYL-D-GLUCOSAMINE N-DEACETYLASE"/>
    <property type="match status" value="1"/>
</dbReference>
<protein>
    <recommendedName>
        <fullName evidence="4">Chitooligosaccharide deacetylase</fullName>
    </recommendedName>
    <alternativeName>
        <fullName evidence="6">Nodulation protein B</fullName>
    </alternativeName>
</protein>
<dbReference type="EMBL" id="JACIEQ010000004">
    <property type="protein sequence ID" value="MBB4023093.1"/>
    <property type="molecule type" value="Genomic_DNA"/>
</dbReference>
<comment type="subcellular location">
    <subcellularLocation>
        <location evidence="2">Secreted</location>
    </subcellularLocation>
</comment>
<gene>
    <name evidence="9" type="ORF">GGR17_002915</name>
</gene>
<keyword evidence="10" id="KW-1185">Reference proteome</keyword>
<dbReference type="AlphaFoldDB" id="A0A840CE23"/>
<evidence type="ECO:0000256" key="4">
    <source>
        <dbReference type="ARBA" id="ARBA00020071"/>
    </source>
</evidence>
<dbReference type="InterPro" id="IPR011330">
    <property type="entry name" value="Glyco_hydro/deAcase_b/a-brl"/>
</dbReference>
<dbReference type="Gene3D" id="3.20.20.370">
    <property type="entry name" value="Glycoside hydrolase/deacetylase"/>
    <property type="match status" value="1"/>
</dbReference>
<dbReference type="Pfam" id="PF01522">
    <property type="entry name" value="Polysacc_deac_1"/>
    <property type="match status" value="2"/>
</dbReference>
<evidence type="ECO:0000256" key="1">
    <source>
        <dbReference type="ARBA" id="ARBA00003236"/>
    </source>
</evidence>
<comment type="caution">
    <text evidence="9">The sequence shown here is derived from an EMBL/GenBank/DDBJ whole genome shotgun (WGS) entry which is preliminary data.</text>
</comment>
<feature type="compositionally biased region" description="Basic and acidic residues" evidence="7">
    <location>
        <begin position="11"/>
        <end position="20"/>
    </location>
</feature>
<feature type="region of interest" description="Disordered" evidence="7">
    <location>
        <begin position="1"/>
        <end position="21"/>
    </location>
</feature>
<evidence type="ECO:0000313" key="10">
    <source>
        <dbReference type="Proteomes" id="UP000585681"/>
    </source>
</evidence>
<sequence length="362" mass="39774">MTDANATSGKHPPDHGKPGDLKTLLIARARRARRFPTRLRAATAPHGIVLLYHRIAEPSADPWDLSVSPENFAQQLEVLRRFGACKTFTDLADTLAGPAPPKRSVAVTFDDGYLDNMAAGLPALKAAGVPATIFVATGTIGAAREFWWDALVRIFLTGAPLPPTLTLDIGGARREWAIPDAPAQSYDAWKMPRRPPRDPRLLAFTEVWRALLMADNDDSMRAIDALAAWAGLPPLGDPADHPMNRAELDELAACDLIEIGAHTVWHPPLDMIPPDQAAREITQSRADLEGWLGRPVTSFAYPFGKYDRNVLEHTQAAGLRCACTVYEDIATTRSDPFQIPRIHVKNWPGDMFEAMLREFTGP</sequence>
<proteinExistence type="inferred from homology"/>
<evidence type="ECO:0000256" key="6">
    <source>
        <dbReference type="ARBA" id="ARBA00032976"/>
    </source>
</evidence>
<dbReference type="PANTHER" id="PTHR34216">
    <property type="match status" value="1"/>
</dbReference>
<reference evidence="9" key="1">
    <citation type="submission" date="2020-08" db="EMBL/GenBank/DDBJ databases">
        <title>Genomic Encyclopedia of Type Strains, Phase IV (KMG-IV): sequencing the most valuable type-strain genomes for metagenomic binning, comparative biology and taxonomic classification.</title>
        <authorList>
            <person name="Goeker M."/>
        </authorList>
    </citation>
    <scope>NUCLEOTIDE SEQUENCE [LARGE SCALE GENOMIC DNA]</scope>
    <source>
        <strain evidence="9">DSM 105040</strain>
    </source>
</reference>
<comment type="similarity">
    <text evidence="3">Belongs to the polysaccharide deacetylase family.</text>
</comment>
<evidence type="ECO:0000256" key="3">
    <source>
        <dbReference type="ARBA" id="ARBA00010973"/>
    </source>
</evidence>
<keyword evidence="5" id="KW-0732">Signal</keyword>
<dbReference type="InterPro" id="IPR002509">
    <property type="entry name" value="NODB_dom"/>
</dbReference>
<dbReference type="GO" id="GO:0005975">
    <property type="term" value="P:carbohydrate metabolic process"/>
    <property type="evidence" value="ECO:0007669"/>
    <property type="project" value="InterPro"/>
</dbReference>
<dbReference type="InterPro" id="IPR051398">
    <property type="entry name" value="Polysacch_Deacetylase"/>
</dbReference>
<evidence type="ECO:0000256" key="5">
    <source>
        <dbReference type="ARBA" id="ARBA00022729"/>
    </source>
</evidence>
<comment type="function">
    <text evidence="1">Is involved in generating a small heat-stable compound (Nod), an acylated oligomer of N-acetylglucosamine, that stimulates mitosis in various plant protoplasts.</text>
</comment>
<dbReference type="GO" id="GO:0005576">
    <property type="term" value="C:extracellular region"/>
    <property type="evidence" value="ECO:0007669"/>
    <property type="project" value="UniProtKB-SubCell"/>
</dbReference>
<dbReference type="GO" id="GO:0016810">
    <property type="term" value="F:hydrolase activity, acting on carbon-nitrogen (but not peptide) bonds"/>
    <property type="evidence" value="ECO:0007669"/>
    <property type="project" value="InterPro"/>
</dbReference>
<evidence type="ECO:0000256" key="7">
    <source>
        <dbReference type="SAM" id="MobiDB-lite"/>
    </source>
</evidence>
<dbReference type="PROSITE" id="PS51677">
    <property type="entry name" value="NODB"/>
    <property type="match status" value="1"/>
</dbReference>
<dbReference type="RefSeq" id="WP_054539280.1">
    <property type="nucleotide sequence ID" value="NZ_JACIEQ010000004.1"/>
</dbReference>
<dbReference type="SUPFAM" id="SSF88713">
    <property type="entry name" value="Glycoside hydrolase/deacetylase"/>
    <property type="match status" value="1"/>
</dbReference>
<dbReference type="Proteomes" id="UP000585681">
    <property type="component" value="Unassembled WGS sequence"/>
</dbReference>
<dbReference type="CDD" id="cd10918">
    <property type="entry name" value="CE4_NodB_like_5s_6s"/>
    <property type="match status" value="1"/>
</dbReference>
<organism evidence="9 10">
    <name type="scientific">Actibacterium naphthalenivorans</name>
    <dbReference type="NCBI Taxonomy" id="1614693"/>
    <lineage>
        <taxon>Bacteria</taxon>
        <taxon>Pseudomonadati</taxon>
        <taxon>Pseudomonadota</taxon>
        <taxon>Alphaproteobacteria</taxon>
        <taxon>Rhodobacterales</taxon>
        <taxon>Roseobacteraceae</taxon>
        <taxon>Actibacterium</taxon>
    </lineage>
</organism>